<evidence type="ECO:0000313" key="2">
    <source>
        <dbReference type="Proteomes" id="UP001281147"/>
    </source>
</evidence>
<organism evidence="1 2">
    <name type="scientific">Vermiconidia calcicola</name>
    <dbReference type="NCBI Taxonomy" id="1690605"/>
    <lineage>
        <taxon>Eukaryota</taxon>
        <taxon>Fungi</taxon>
        <taxon>Dikarya</taxon>
        <taxon>Ascomycota</taxon>
        <taxon>Pezizomycotina</taxon>
        <taxon>Dothideomycetes</taxon>
        <taxon>Dothideomycetidae</taxon>
        <taxon>Mycosphaerellales</taxon>
        <taxon>Extremaceae</taxon>
        <taxon>Vermiconidia</taxon>
    </lineage>
</organism>
<reference evidence="1" key="1">
    <citation type="submission" date="2023-07" db="EMBL/GenBank/DDBJ databases">
        <title>Black Yeasts Isolated from many extreme environments.</title>
        <authorList>
            <person name="Coleine C."/>
            <person name="Stajich J.E."/>
            <person name="Selbmann L."/>
        </authorList>
    </citation>
    <scope>NUCLEOTIDE SEQUENCE</scope>
    <source>
        <strain evidence="1">CCFEE 5714</strain>
    </source>
</reference>
<protein>
    <submittedName>
        <fullName evidence="1">Uncharacterized protein</fullName>
    </submittedName>
</protein>
<name>A0ACC3NCG5_9PEZI</name>
<dbReference type="Proteomes" id="UP001281147">
    <property type="component" value="Unassembled WGS sequence"/>
</dbReference>
<comment type="caution">
    <text evidence="1">The sequence shown here is derived from an EMBL/GenBank/DDBJ whole genome shotgun (WGS) entry which is preliminary data.</text>
</comment>
<dbReference type="EMBL" id="JAUTXU010000057">
    <property type="protein sequence ID" value="KAK3714200.1"/>
    <property type="molecule type" value="Genomic_DNA"/>
</dbReference>
<evidence type="ECO:0000313" key="1">
    <source>
        <dbReference type="EMBL" id="KAK3714200.1"/>
    </source>
</evidence>
<accession>A0ACC3NCG5</accession>
<keyword evidence="2" id="KW-1185">Reference proteome</keyword>
<gene>
    <name evidence="1" type="ORF">LTR37_008002</name>
</gene>
<sequence>MSKESSLKEQIDLKLKPWFDSKVNPPFSVDQLVIMALVSNDKPMTATEVHDWLCSSFAFYRNIAFEILRGVGVAWRPDVRYRAPFGARDFQGRFKECFFRFESSLIAVTYEDQSMDRDIFSSRTTWGVSVGAARIFLEACLAERSSNVHESFPCLRLPAETRLKIYEMVLGLPRAGINISPAGPVPRSSLGIPSAEGTSGASVRALSRHMTGPAMVKHWFPPTIYPLDLRDCVQTVQCYPTKRLLSILSVRPCRSSSVSITSPSGFSTNSPLFSGIYRLIDESTSATIAPFGADGDIANAATRRLQTCERLTEVDVYVMAPAWARRCGSVNVPRDIPGTEDLLGMIPDITIRFRDDCPKLKKLCRTLTARSKKKIGKEVACAASRRMAASDEES</sequence>
<proteinExistence type="predicted"/>